<dbReference type="GO" id="GO:0071513">
    <property type="term" value="C:phosphopantothenoylcysteine decarboxylase complex"/>
    <property type="evidence" value="ECO:0007669"/>
    <property type="project" value="TreeGrafter"/>
</dbReference>
<dbReference type="InterPro" id="IPR036551">
    <property type="entry name" value="Flavin_trans-like"/>
</dbReference>
<evidence type="ECO:0000313" key="7">
    <source>
        <dbReference type="EMBL" id="AIC47550.1"/>
    </source>
</evidence>
<sequence length="399" mass="42139">MHVIVGITGGIAAYKATAIIRLLTEAGHTVKVIPTQNALRFIGATTLEALSHNTVDPDLYTDVESVKHVALGQEADLVIVAPASASFLARYSAGIADDLLGNTLLVTKAPLVVAPAMHTEMWLHPATQANVKLLTERGVHILEPAVGRLTGEDSGIGRLPEPEEIVSFALSKIGRQDLAGKRFLITAGGTREEIDPVRFIGNKSSGKQGIAIALEAAQRGATVTLIAANIAAVPSEIQNVIPVQDTQQLSQKLNEQLAEQDVLVMAAAVADFRVANTASNKLKRSELGNHLQLELVANEDILANAVKRIQAEHLQVVTVGFAAETAADTHQLEELAKSKLAHKGCDLVVANNVANGAVFDADTNDVLILTRSGRTVAAQGSKRLVAAELLDVIADLQAK</sequence>
<reference evidence="7 8" key="1">
    <citation type="journal article" date="2014" name="Int. J. Syst. Evol. Microbiol.">
        <title>Rhodoluna lacicola gen. nov., sp. nov., a planktonic freshwater bacterium with stream-lined genome.</title>
        <authorList>
            <person name="Hahn M."/>
            <person name="Schmidt J."/>
            <person name="Taipale S.J."/>
            <person name="Doolittle W.F."/>
            <person name="Koll U."/>
        </authorList>
    </citation>
    <scope>NUCLEOTIDE SEQUENCE [LARGE SCALE GENOMIC DNA]</scope>
    <source>
        <strain evidence="7 8">MWH-Ta8</strain>
    </source>
</reference>
<dbReference type="STRING" id="529884.Rhola_00007460"/>
<dbReference type="EC" id="4.1.1.36" evidence="3"/>
<dbReference type="Gene3D" id="3.40.50.10300">
    <property type="entry name" value="CoaB-like"/>
    <property type="match status" value="1"/>
</dbReference>
<dbReference type="InterPro" id="IPR005252">
    <property type="entry name" value="CoaBC"/>
</dbReference>
<keyword evidence="1 3" id="KW-0210">Decarboxylase</keyword>
<dbReference type="HOGENOM" id="CLU_033319_0_3_11"/>
<dbReference type="GO" id="GO:0015937">
    <property type="term" value="P:coenzyme A biosynthetic process"/>
    <property type="evidence" value="ECO:0007669"/>
    <property type="project" value="UniProtKB-UniRule"/>
</dbReference>
<dbReference type="InterPro" id="IPR007085">
    <property type="entry name" value="DNA/pantothenate-metab_flavo_C"/>
</dbReference>
<dbReference type="Gene3D" id="3.40.50.1950">
    <property type="entry name" value="Flavin prenyltransferase-like"/>
    <property type="match status" value="1"/>
</dbReference>
<feature type="region of interest" description="Phosphopantothenoylcysteine decarboxylase" evidence="3">
    <location>
        <begin position="1"/>
        <end position="182"/>
    </location>
</feature>
<dbReference type="InterPro" id="IPR003382">
    <property type="entry name" value="Flavoprotein"/>
</dbReference>
<dbReference type="PANTHER" id="PTHR14359">
    <property type="entry name" value="HOMO-OLIGOMERIC FLAVIN CONTAINING CYS DECARBOXYLASE FAMILY"/>
    <property type="match status" value="1"/>
</dbReference>
<comment type="function">
    <text evidence="3">Catalyzes two sequential steps in the biosynthesis of coenzyme A. In the first step cysteine is conjugated to 4'-phosphopantothenate to form 4-phosphopantothenoylcysteine. In the second step the latter compound is decarboxylated to form 4'-phosphopantotheine.</text>
</comment>
<accession>A0A060JFN9</accession>
<dbReference type="GO" id="GO:0010181">
    <property type="term" value="F:FMN binding"/>
    <property type="evidence" value="ECO:0007669"/>
    <property type="project" value="UniProtKB-UniRule"/>
</dbReference>
<feature type="binding site" evidence="3">
    <location>
        <position position="343"/>
    </location>
    <ligand>
        <name>CTP</name>
        <dbReference type="ChEBI" id="CHEBI:37563"/>
    </ligand>
</feature>
<keyword evidence="3" id="KW-0460">Magnesium</keyword>
<keyword evidence="3 4" id="KW-0436">Ligase</keyword>
<dbReference type="HAMAP" id="MF_02225">
    <property type="entry name" value="CoaBC"/>
    <property type="match status" value="1"/>
</dbReference>
<dbReference type="SUPFAM" id="SSF52507">
    <property type="entry name" value="Homo-oligomeric flavin-containing Cys decarboxylases, HFCD"/>
    <property type="match status" value="1"/>
</dbReference>
<dbReference type="PANTHER" id="PTHR14359:SF6">
    <property type="entry name" value="PHOSPHOPANTOTHENOYLCYSTEINE DECARBOXYLASE"/>
    <property type="match status" value="1"/>
</dbReference>
<dbReference type="Pfam" id="PF02441">
    <property type="entry name" value="Flavoprotein"/>
    <property type="match status" value="1"/>
</dbReference>
<gene>
    <name evidence="3" type="primary">coaBC</name>
    <name evidence="7" type="ORF">Rhola_00007460</name>
</gene>
<dbReference type="GO" id="GO:0004632">
    <property type="term" value="F:phosphopantothenate--cysteine ligase activity"/>
    <property type="evidence" value="ECO:0007669"/>
    <property type="project" value="UniProtKB-UniRule"/>
</dbReference>
<dbReference type="UniPathway" id="UPA00241">
    <property type="reaction ID" value="UER00353"/>
</dbReference>
<comment type="pathway">
    <text evidence="3 4">Cofactor biosynthesis; coenzyme A biosynthesis; CoA from (R)-pantothenate: step 2/5.</text>
</comment>
<dbReference type="GO" id="GO:0015941">
    <property type="term" value="P:pantothenate catabolic process"/>
    <property type="evidence" value="ECO:0007669"/>
    <property type="project" value="InterPro"/>
</dbReference>
<feature type="domain" description="DNA/pantothenate metabolism flavoprotein C-terminal" evidence="6">
    <location>
        <begin position="178"/>
        <end position="395"/>
    </location>
</feature>
<evidence type="ECO:0000313" key="8">
    <source>
        <dbReference type="Proteomes" id="UP000067708"/>
    </source>
</evidence>
<comment type="similarity">
    <text evidence="3 4">In the N-terminal section; belongs to the HFCD (homo-oligomeric flavin containing Cys decarboxylase) superfamily.</text>
</comment>
<keyword evidence="3" id="KW-0479">Metal-binding</keyword>
<keyword evidence="8" id="KW-1185">Reference proteome</keyword>
<dbReference type="GO" id="GO:0004633">
    <property type="term" value="F:phosphopantothenoylcysteine decarboxylase activity"/>
    <property type="evidence" value="ECO:0007669"/>
    <property type="project" value="UniProtKB-UniRule"/>
</dbReference>
<dbReference type="EMBL" id="CP007490">
    <property type="protein sequence ID" value="AIC47550.1"/>
    <property type="molecule type" value="Genomic_DNA"/>
</dbReference>
<comment type="caution">
    <text evidence="3">Lacks conserved residue(s) required for the propagation of feature annotation.</text>
</comment>
<proteinExistence type="inferred from homology"/>
<dbReference type="RefSeq" id="WP_038502427.1">
    <property type="nucleotide sequence ID" value="NZ_AP026911.1"/>
</dbReference>
<comment type="catalytic activity">
    <reaction evidence="3 4">
        <text>N-[(R)-4-phosphopantothenoyl]-L-cysteine + H(+) = (R)-4'-phosphopantetheine + CO2</text>
        <dbReference type="Rhea" id="RHEA:16793"/>
        <dbReference type="ChEBI" id="CHEBI:15378"/>
        <dbReference type="ChEBI" id="CHEBI:16526"/>
        <dbReference type="ChEBI" id="CHEBI:59458"/>
        <dbReference type="ChEBI" id="CHEBI:61723"/>
        <dbReference type="EC" id="4.1.1.36"/>
    </reaction>
</comment>
<feature type="binding site" evidence="3">
    <location>
        <position position="271"/>
    </location>
    <ligand>
        <name>CTP</name>
        <dbReference type="ChEBI" id="CHEBI:37563"/>
    </ligand>
</feature>
<dbReference type="eggNOG" id="COG0452">
    <property type="taxonomic scope" value="Bacteria"/>
</dbReference>
<keyword evidence="3 4" id="KW-0288">FMN</keyword>
<evidence type="ECO:0000256" key="4">
    <source>
        <dbReference type="RuleBase" id="RU364078"/>
    </source>
</evidence>
<evidence type="ECO:0000259" key="6">
    <source>
        <dbReference type="Pfam" id="PF04127"/>
    </source>
</evidence>
<name>A0A060JFN9_9MICO</name>
<comment type="similarity">
    <text evidence="3 4">In the C-terminal section; belongs to the PPC synthetase family.</text>
</comment>
<feature type="domain" description="Flavoprotein" evidence="5">
    <location>
        <begin position="1"/>
        <end position="171"/>
    </location>
</feature>
<keyword evidence="3" id="KW-0511">Multifunctional enzyme</keyword>
<protein>
    <recommendedName>
        <fullName evidence="3">Coenzyme A biosynthesis bifunctional protein CoaBC</fullName>
    </recommendedName>
    <alternativeName>
        <fullName evidence="3">DNA/pantothenate metabolism flavoprotein</fullName>
    </alternativeName>
    <alternativeName>
        <fullName evidence="3">Phosphopantothenoylcysteine synthetase/decarboxylase</fullName>
        <shortName evidence="3">PPCS-PPCDC</shortName>
    </alternativeName>
    <domain>
        <recommendedName>
            <fullName evidence="3">Phosphopantothenoylcysteine decarboxylase</fullName>
            <shortName evidence="3">PPC decarboxylase</shortName>
            <shortName evidence="3">PPC-DC</shortName>
            <ecNumber evidence="3">4.1.1.36</ecNumber>
        </recommendedName>
        <alternativeName>
            <fullName evidence="3">CoaC</fullName>
        </alternativeName>
    </domain>
    <domain>
        <recommendedName>
            <fullName evidence="3">Phosphopantothenate--cysteine ligase</fullName>
            <ecNumber evidence="3">6.3.2.5</ecNumber>
        </recommendedName>
        <alternativeName>
            <fullName evidence="3">CoaB</fullName>
        </alternativeName>
        <alternativeName>
            <fullName evidence="3">Phosphopantothenoylcysteine synthetase</fullName>
            <shortName evidence="3">PPC synthetase</shortName>
            <shortName evidence="3">PPC-S</shortName>
        </alternativeName>
    </domain>
</protein>
<dbReference type="Proteomes" id="UP000067708">
    <property type="component" value="Chromosome"/>
</dbReference>
<dbReference type="SUPFAM" id="SSF102645">
    <property type="entry name" value="CoaB-like"/>
    <property type="match status" value="1"/>
</dbReference>
<keyword evidence="2 3" id="KW-0456">Lyase</keyword>
<dbReference type="InterPro" id="IPR035929">
    <property type="entry name" value="CoaB-like_sf"/>
</dbReference>
<dbReference type="Pfam" id="PF04127">
    <property type="entry name" value="DFP"/>
    <property type="match status" value="1"/>
</dbReference>
<comment type="cofactor">
    <cofactor evidence="3">
        <name>FMN</name>
        <dbReference type="ChEBI" id="CHEBI:58210"/>
    </cofactor>
    <text evidence="3">Binds 1 FMN per subunit.</text>
</comment>
<evidence type="ECO:0000259" key="5">
    <source>
        <dbReference type="Pfam" id="PF02441"/>
    </source>
</evidence>
<feature type="binding site" evidence="3">
    <location>
        <position position="281"/>
    </location>
    <ligand>
        <name>CTP</name>
        <dbReference type="ChEBI" id="CHEBI:37563"/>
    </ligand>
</feature>
<dbReference type="KEGG" id="rla:Rhola_00007460"/>
<dbReference type="EC" id="6.3.2.5" evidence="3"/>
<dbReference type="NCBIfam" id="TIGR00521">
    <property type="entry name" value="coaBC_dfp"/>
    <property type="match status" value="1"/>
</dbReference>
<dbReference type="PATRIC" id="fig|529884.3.peg.709"/>
<comment type="pathway">
    <text evidence="3 4">Cofactor biosynthesis; coenzyme A biosynthesis; CoA from (R)-pantothenate: step 3/5.</text>
</comment>
<keyword evidence="3 4" id="KW-0285">Flavoprotein</keyword>
<organism evidence="7 8">
    <name type="scientific">Rhodoluna lacicola</name>
    <dbReference type="NCBI Taxonomy" id="529884"/>
    <lineage>
        <taxon>Bacteria</taxon>
        <taxon>Bacillati</taxon>
        <taxon>Actinomycetota</taxon>
        <taxon>Actinomycetes</taxon>
        <taxon>Micrococcales</taxon>
        <taxon>Microbacteriaceae</taxon>
        <taxon>Luna cluster</taxon>
        <taxon>Luna-1 subcluster</taxon>
        <taxon>Rhodoluna</taxon>
    </lineage>
</organism>
<comment type="catalytic activity">
    <reaction evidence="3 4">
        <text>(R)-4'-phosphopantothenate + L-cysteine + CTP = N-[(R)-4-phosphopantothenoyl]-L-cysteine + CMP + diphosphate + H(+)</text>
        <dbReference type="Rhea" id="RHEA:19397"/>
        <dbReference type="ChEBI" id="CHEBI:10986"/>
        <dbReference type="ChEBI" id="CHEBI:15378"/>
        <dbReference type="ChEBI" id="CHEBI:33019"/>
        <dbReference type="ChEBI" id="CHEBI:35235"/>
        <dbReference type="ChEBI" id="CHEBI:37563"/>
        <dbReference type="ChEBI" id="CHEBI:59458"/>
        <dbReference type="ChEBI" id="CHEBI:60377"/>
        <dbReference type="EC" id="6.3.2.5"/>
    </reaction>
</comment>
<comment type="function">
    <text evidence="4">Catalyzes two steps in the biosynthesis of coenzyme A. In the first step cysteine is conjugated to 4'-phosphopantothenate to form 4-phosphopantothenoylcysteine, in the latter compound is decarboxylated to form 4'-phosphopantotheine.</text>
</comment>
<evidence type="ECO:0000256" key="3">
    <source>
        <dbReference type="HAMAP-Rule" id="MF_02225"/>
    </source>
</evidence>
<evidence type="ECO:0000256" key="1">
    <source>
        <dbReference type="ARBA" id="ARBA00022793"/>
    </source>
</evidence>
<feature type="region of interest" description="Phosphopantothenate--cysteine ligase" evidence="3">
    <location>
        <begin position="183"/>
        <end position="399"/>
    </location>
</feature>
<evidence type="ECO:0000256" key="2">
    <source>
        <dbReference type="ARBA" id="ARBA00023239"/>
    </source>
</evidence>
<feature type="binding site" evidence="3">
    <location>
        <position position="321"/>
    </location>
    <ligand>
        <name>CTP</name>
        <dbReference type="ChEBI" id="CHEBI:37563"/>
    </ligand>
</feature>
<dbReference type="AlphaFoldDB" id="A0A060JFN9"/>
<dbReference type="OrthoDB" id="9802554at2"/>
<dbReference type="GO" id="GO:0046872">
    <property type="term" value="F:metal ion binding"/>
    <property type="evidence" value="ECO:0007669"/>
    <property type="project" value="UniProtKB-KW"/>
</dbReference>
<comment type="cofactor">
    <cofactor evidence="3">
        <name>Mg(2+)</name>
        <dbReference type="ChEBI" id="CHEBI:18420"/>
    </cofactor>
</comment>
<feature type="binding site" evidence="3">
    <location>
        <position position="339"/>
    </location>
    <ligand>
        <name>CTP</name>
        <dbReference type="ChEBI" id="CHEBI:37563"/>
    </ligand>
</feature>